<evidence type="ECO:0008006" key="8">
    <source>
        <dbReference type="Google" id="ProtNLM"/>
    </source>
</evidence>
<reference evidence="6" key="1">
    <citation type="submission" date="2023-03" db="EMBL/GenBank/DDBJ databases">
        <title>Mating type loci evolution in Malassezia.</title>
        <authorList>
            <person name="Coelho M.A."/>
        </authorList>
    </citation>
    <scope>NUCLEOTIDE SEQUENCE</scope>
    <source>
        <strain evidence="6">CBS 9431</strain>
    </source>
</reference>
<dbReference type="InterPro" id="IPR011993">
    <property type="entry name" value="PH-like_dom_sf"/>
</dbReference>
<feature type="domain" description="RanBD1" evidence="4">
    <location>
        <begin position="244"/>
        <end position="318"/>
    </location>
</feature>
<keyword evidence="2" id="KW-0539">Nucleus</keyword>
<feature type="compositionally biased region" description="Basic and acidic residues" evidence="3">
    <location>
        <begin position="80"/>
        <end position="111"/>
    </location>
</feature>
<evidence type="ECO:0000256" key="2">
    <source>
        <dbReference type="ARBA" id="ARBA00023242"/>
    </source>
</evidence>
<dbReference type="PROSITE" id="PS50229">
    <property type="entry name" value="WH1"/>
    <property type="match status" value="1"/>
</dbReference>
<sequence length="374" mass="39791">MSEAEQQTERAEAPSEVQNNPPPLPARRKREREVSGPVQEEAAEAAPAPATTTKKVRGDESQPSFSSFASSASPFAGVKGNEEKKEEKEEEVKEKKSDEAKAGSKKDEKATDVANAAGADVPAVSMPTSTPAAAPAVMPTTETPGASVSSASTTPVSAPIATPITAPVSGATAAPIAAPVPGGPQLGFGAFAARSAPFKSATALSEKAVEAEKDTSNWTKAEKEEALQPDAQDIVVRKRSLRRPDTELTTGEEEEKTIYSARAKLFTMAKDQSWKERGTGAMKINLRTHENGTSARLVMRSDAVLKVILNVKLFPGMQCDLEQERFIRFVAMEEEGLVHFAMKLANANEAAAFLEQLQENIPVRTSAENTQTAS</sequence>
<evidence type="ECO:0000313" key="7">
    <source>
        <dbReference type="Proteomes" id="UP001217754"/>
    </source>
</evidence>
<dbReference type="EMBL" id="CP119960">
    <property type="protein sequence ID" value="WFD38956.1"/>
    <property type="molecule type" value="Genomic_DNA"/>
</dbReference>
<feature type="domain" description="WH1" evidence="5">
    <location>
        <begin position="250"/>
        <end position="364"/>
    </location>
</feature>
<dbReference type="InterPro" id="IPR000156">
    <property type="entry name" value="Ran_bind_dom"/>
</dbReference>
<accession>A0AAF0JFH3</accession>
<dbReference type="Pfam" id="PF00638">
    <property type="entry name" value="Ran_BP1"/>
    <property type="match status" value="1"/>
</dbReference>
<dbReference type="PROSITE" id="PS50196">
    <property type="entry name" value="RANBD1"/>
    <property type="match status" value="1"/>
</dbReference>
<dbReference type="PANTHER" id="PTHR23138:SF142">
    <property type="entry name" value="RAN-BINDING PROTEIN 3B-RELATED"/>
    <property type="match status" value="1"/>
</dbReference>
<proteinExistence type="predicted"/>
<keyword evidence="7" id="KW-1185">Reference proteome</keyword>
<comment type="subcellular location">
    <subcellularLocation>
        <location evidence="1">Nucleus</location>
    </subcellularLocation>
</comment>
<protein>
    <recommendedName>
        <fullName evidence="8">RanBD1 domain-containing protein</fullName>
    </recommendedName>
</protein>
<dbReference type="AlphaFoldDB" id="A0AAF0JFH3"/>
<name>A0AAF0JFH3_9BASI</name>
<dbReference type="Gene3D" id="2.30.29.30">
    <property type="entry name" value="Pleckstrin-homology domain (PH domain)/Phosphotyrosine-binding domain (PTB)"/>
    <property type="match status" value="1"/>
</dbReference>
<dbReference type="RefSeq" id="XP_060121853.1">
    <property type="nucleotide sequence ID" value="XM_060265870.1"/>
</dbReference>
<dbReference type="GO" id="GO:0005634">
    <property type="term" value="C:nucleus"/>
    <property type="evidence" value="ECO:0007669"/>
    <property type="project" value="UniProtKB-SubCell"/>
</dbReference>
<evidence type="ECO:0000259" key="4">
    <source>
        <dbReference type="PROSITE" id="PS50196"/>
    </source>
</evidence>
<dbReference type="Proteomes" id="UP001217754">
    <property type="component" value="Chromosome 3"/>
</dbReference>
<dbReference type="SMART" id="SM00160">
    <property type="entry name" value="RanBD"/>
    <property type="match status" value="1"/>
</dbReference>
<dbReference type="PANTHER" id="PTHR23138">
    <property type="entry name" value="RAN BINDING PROTEIN"/>
    <property type="match status" value="1"/>
</dbReference>
<organism evidence="6 7">
    <name type="scientific">Malassezia japonica</name>
    <dbReference type="NCBI Taxonomy" id="223818"/>
    <lineage>
        <taxon>Eukaryota</taxon>
        <taxon>Fungi</taxon>
        <taxon>Dikarya</taxon>
        <taxon>Basidiomycota</taxon>
        <taxon>Ustilaginomycotina</taxon>
        <taxon>Malasseziomycetes</taxon>
        <taxon>Malasseziales</taxon>
        <taxon>Malasseziaceae</taxon>
        <taxon>Malassezia</taxon>
    </lineage>
</organism>
<feature type="region of interest" description="Disordered" evidence="3">
    <location>
        <begin position="1"/>
        <end position="156"/>
    </location>
</feature>
<evidence type="ECO:0000259" key="5">
    <source>
        <dbReference type="PROSITE" id="PS50229"/>
    </source>
</evidence>
<gene>
    <name evidence="6" type="ORF">MJAP1_001922</name>
</gene>
<evidence type="ECO:0000256" key="3">
    <source>
        <dbReference type="SAM" id="MobiDB-lite"/>
    </source>
</evidence>
<evidence type="ECO:0000313" key="6">
    <source>
        <dbReference type="EMBL" id="WFD38956.1"/>
    </source>
</evidence>
<feature type="compositionally biased region" description="Low complexity" evidence="3">
    <location>
        <begin position="63"/>
        <end position="76"/>
    </location>
</feature>
<evidence type="ECO:0000256" key="1">
    <source>
        <dbReference type="ARBA" id="ARBA00004123"/>
    </source>
</evidence>
<dbReference type="GeneID" id="85225571"/>
<feature type="compositionally biased region" description="Low complexity" evidence="3">
    <location>
        <begin position="122"/>
        <end position="156"/>
    </location>
</feature>
<dbReference type="SUPFAM" id="SSF50729">
    <property type="entry name" value="PH domain-like"/>
    <property type="match status" value="1"/>
</dbReference>
<feature type="compositionally biased region" description="Low complexity" evidence="3">
    <location>
        <begin position="44"/>
        <end position="53"/>
    </location>
</feature>
<dbReference type="InterPro" id="IPR000697">
    <property type="entry name" value="WH1/EVH1_dom"/>
</dbReference>
<dbReference type="InterPro" id="IPR045255">
    <property type="entry name" value="RanBP1-like"/>
</dbReference>